<evidence type="ECO:0000313" key="3">
    <source>
        <dbReference type="Proteomes" id="UP000473574"/>
    </source>
</evidence>
<name>A0A6M0SE62_9CYAN</name>
<protein>
    <submittedName>
        <fullName evidence="2">Copper amine oxidase N-terminal domain-containing protein</fullName>
    </submittedName>
</protein>
<gene>
    <name evidence="2" type="ORF">D0962_29220</name>
</gene>
<comment type="caution">
    <text evidence="2">The sequence shown here is derived from an EMBL/GenBank/DDBJ whole genome shotgun (WGS) entry which is preliminary data.</text>
</comment>
<proteinExistence type="predicted"/>
<reference evidence="2 3" key="1">
    <citation type="journal article" date="2020" name="Microb. Ecol.">
        <title>Ecogenomics of the Marine Benthic Filamentous Cyanobacterium Adonisia.</title>
        <authorList>
            <person name="Walter J.M."/>
            <person name="Coutinho F.H."/>
            <person name="Leomil L."/>
            <person name="Hargreaves P.I."/>
            <person name="Campeao M.E."/>
            <person name="Vieira V.V."/>
            <person name="Silva B.S."/>
            <person name="Fistarol G.O."/>
            <person name="Salomon P.S."/>
            <person name="Sawabe T."/>
            <person name="Mino S."/>
            <person name="Hosokawa M."/>
            <person name="Miyashita H."/>
            <person name="Maruyama F."/>
            <person name="van Verk M.C."/>
            <person name="Dutilh B.E."/>
            <person name="Thompson C.C."/>
            <person name="Thompson F.L."/>
        </authorList>
    </citation>
    <scope>NUCLEOTIDE SEQUENCE [LARGE SCALE GENOMIC DNA]</scope>
    <source>
        <strain evidence="2 3">CCMR0082</strain>
    </source>
</reference>
<dbReference type="Proteomes" id="UP000473574">
    <property type="component" value="Unassembled WGS sequence"/>
</dbReference>
<dbReference type="InterPro" id="IPR036582">
    <property type="entry name" value="Mao_N_sf"/>
</dbReference>
<dbReference type="InterPro" id="IPR012854">
    <property type="entry name" value="Cu_amine_oxidase-like_N"/>
</dbReference>
<dbReference type="EMBL" id="QZCE01000002">
    <property type="protein sequence ID" value="NEZ66790.1"/>
    <property type="molecule type" value="Genomic_DNA"/>
</dbReference>
<evidence type="ECO:0000313" key="2">
    <source>
        <dbReference type="EMBL" id="NEZ66790.1"/>
    </source>
</evidence>
<accession>A0A6M0SE62</accession>
<organism evidence="2 3">
    <name type="scientific">Adonisia turfae CCMR0082</name>
    <dbReference type="NCBI Taxonomy" id="2304604"/>
    <lineage>
        <taxon>Bacteria</taxon>
        <taxon>Bacillati</taxon>
        <taxon>Cyanobacteriota</taxon>
        <taxon>Adonisia</taxon>
        <taxon>Adonisia turfae</taxon>
    </lineage>
</organism>
<evidence type="ECO:0000259" key="1">
    <source>
        <dbReference type="Pfam" id="PF07833"/>
    </source>
</evidence>
<dbReference type="SUPFAM" id="SSF55383">
    <property type="entry name" value="Copper amine oxidase, domain N"/>
    <property type="match status" value="1"/>
</dbReference>
<feature type="domain" description="Copper amine oxidase-like N-terminal" evidence="1">
    <location>
        <begin position="53"/>
        <end position="137"/>
    </location>
</feature>
<dbReference type="Gene3D" id="3.30.457.10">
    <property type="entry name" value="Copper amine oxidase-like, N-terminal domain"/>
    <property type="match status" value="1"/>
</dbReference>
<dbReference type="RefSeq" id="WP_163669258.1">
    <property type="nucleotide sequence ID" value="NZ_QZCE01000002.1"/>
</dbReference>
<dbReference type="PROSITE" id="PS51257">
    <property type="entry name" value="PROKAR_LIPOPROTEIN"/>
    <property type="match status" value="1"/>
</dbReference>
<dbReference type="AlphaFoldDB" id="A0A6M0SE62"/>
<dbReference type="Pfam" id="PF07833">
    <property type="entry name" value="Cu_amine_oxidN1"/>
    <property type="match status" value="1"/>
</dbReference>
<sequence length="471" mass="53727">MKPHKGMTCLALMIATTGPMVSGCTKFMGQSQLGVDRHPLTSEKTTEPHQIIVNGEEVATISAQPDGFAGYIPIMPIVEALGGTYIWDKATQTVIVEQQDEMDITFRVGDLNVIRNGYLLRIRESPQIIDDEVWVPGYNWLPGSAISRMFDVDYANWDQSEKVYRIYRFPEPEQFQTDLEDAAVAAVKQYLQTQHIELTRSPSELSQSPQDILIESVQQLSESGTVNNGLVKVVVGFSTTYQPVPEEAWLFSQAGKTQYEHSYLVQFREGEPHLELTSEQSDRTGLGAPIPLLDESDFSRIANNWEAENFYSLPELLEILDHMVTEVDRPSFSELLTRVTTQNSFHLSELDDAVILSYFSESVRSSPEWEIFLELENSKDPTFTVLSASSLEDQITATILGNWTVDSVNMRPILFNIELSQNNKIWKITRMENIRQYENIYSLMRLEPQLYEEIAEQFVFRKETDISPFYL</sequence>